<organism evidence="2 3">
    <name type="scientific">Saguinus oedipus</name>
    <name type="common">Cotton-top tamarin</name>
    <name type="synonym">Oedipomidas oedipus</name>
    <dbReference type="NCBI Taxonomy" id="9490"/>
    <lineage>
        <taxon>Eukaryota</taxon>
        <taxon>Metazoa</taxon>
        <taxon>Chordata</taxon>
        <taxon>Craniata</taxon>
        <taxon>Vertebrata</taxon>
        <taxon>Euteleostomi</taxon>
        <taxon>Mammalia</taxon>
        <taxon>Eutheria</taxon>
        <taxon>Euarchontoglires</taxon>
        <taxon>Primates</taxon>
        <taxon>Haplorrhini</taxon>
        <taxon>Platyrrhini</taxon>
        <taxon>Cebidae</taxon>
        <taxon>Callitrichinae</taxon>
        <taxon>Saguinus</taxon>
    </lineage>
</organism>
<proteinExistence type="predicted"/>
<evidence type="ECO:0000313" key="3">
    <source>
        <dbReference type="Proteomes" id="UP001266305"/>
    </source>
</evidence>
<comment type="caution">
    <text evidence="2">The sequence shown here is derived from an EMBL/GenBank/DDBJ whole genome shotgun (WGS) entry which is preliminary data.</text>
</comment>
<evidence type="ECO:0000313" key="2">
    <source>
        <dbReference type="EMBL" id="KAK2084608.1"/>
    </source>
</evidence>
<feature type="non-terminal residue" evidence="2">
    <location>
        <position position="95"/>
    </location>
</feature>
<evidence type="ECO:0000256" key="1">
    <source>
        <dbReference type="SAM" id="MobiDB-lite"/>
    </source>
</evidence>
<dbReference type="Proteomes" id="UP001266305">
    <property type="component" value="Unassembled WGS sequence"/>
</dbReference>
<feature type="region of interest" description="Disordered" evidence="1">
    <location>
        <begin position="1"/>
        <end position="30"/>
    </location>
</feature>
<feature type="compositionally biased region" description="Basic and acidic residues" evidence="1">
    <location>
        <begin position="19"/>
        <end position="30"/>
    </location>
</feature>
<feature type="compositionally biased region" description="Polar residues" evidence="1">
    <location>
        <begin position="79"/>
        <end position="95"/>
    </location>
</feature>
<accession>A0ABQ9TJG5</accession>
<keyword evidence="3" id="KW-1185">Reference proteome</keyword>
<feature type="non-terminal residue" evidence="2">
    <location>
        <position position="1"/>
    </location>
</feature>
<sequence length="95" mass="10040">RGVYQERGAPGEGCTRRGVHQERGAPGEDNVKIVSKTSAILSCLFENTWPQPGRAVGNLGGGAQPRRHHPALEARPSLGGTTQPVLSGTAQPEFK</sequence>
<gene>
    <name evidence="2" type="ORF">P7K49_037641</name>
</gene>
<name>A0ABQ9TJG5_SAGOE</name>
<protein>
    <submittedName>
        <fullName evidence="2">Uncharacterized protein</fullName>
    </submittedName>
</protein>
<dbReference type="EMBL" id="JASSZA010000022">
    <property type="protein sequence ID" value="KAK2084608.1"/>
    <property type="molecule type" value="Genomic_DNA"/>
</dbReference>
<feature type="region of interest" description="Disordered" evidence="1">
    <location>
        <begin position="55"/>
        <end position="95"/>
    </location>
</feature>
<reference evidence="2 3" key="1">
    <citation type="submission" date="2023-05" db="EMBL/GenBank/DDBJ databases">
        <title>B98-5 Cell Line De Novo Hybrid Assembly: An Optical Mapping Approach.</title>
        <authorList>
            <person name="Kananen K."/>
            <person name="Auerbach J.A."/>
            <person name="Kautto E."/>
            <person name="Blachly J.S."/>
        </authorList>
    </citation>
    <scope>NUCLEOTIDE SEQUENCE [LARGE SCALE GENOMIC DNA]</scope>
    <source>
        <strain evidence="2">B95-8</strain>
        <tissue evidence="2">Cell line</tissue>
    </source>
</reference>